<evidence type="ECO:0000256" key="2">
    <source>
        <dbReference type="ARBA" id="ARBA00022679"/>
    </source>
</evidence>
<dbReference type="EMBL" id="JAKGSI010000002">
    <property type="protein sequence ID" value="MCF4006340.1"/>
    <property type="molecule type" value="Genomic_DNA"/>
</dbReference>
<dbReference type="PIRSF" id="PIRSF006078">
    <property type="entry name" value="GlxK"/>
    <property type="match status" value="1"/>
</dbReference>
<gene>
    <name evidence="5" type="ORF">L1O03_03985</name>
</gene>
<dbReference type="InterPro" id="IPR018197">
    <property type="entry name" value="Glycerate_kinase_RE-like"/>
</dbReference>
<evidence type="ECO:0000313" key="6">
    <source>
        <dbReference type="Proteomes" id="UP001139336"/>
    </source>
</evidence>
<protein>
    <submittedName>
        <fullName evidence="5">Glycerate kinase</fullName>
    </submittedName>
</protein>
<proteinExistence type="inferred from homology"/>
<dbReference type="InterPro" id="IPR018193">
    <property type="entry name" value="Glyc_kinase_flavodox-like_fold"/>
</dbReference>
<evidence type="ECO:0000256" key="4">
    <source>
        <dbReference type="PIRNR" id="PIRNR006078"/>
    </source>
</evidence>
<dbReference type="InterPro" id="IPR036129">
    <property type="entry name" value="Glycerate_kinase_sf"/>
</dbReference>
<dbReference type="GO" id="GO:0008887">
    <property type="term" value="F:glycerate kinase activity"/>
    <property type="evidence" value="ECO:0007669"/>
    <property type="project" value="UniProtKB-UniRule"/>
</dbReference>
<dbReference type="RefSeq" id="WP_236118149.1">
    <property type="nucleotide sequence ID" value="NZ_JAKGSI010000002.1"/>
</dbReference>
<keyword evidence="6" id="KW-1185">Reference proteome</keyword>
<dbReference type="NCBIfam" id="TIGR00045">
    <property type="entry name" value="glycerate kinase"/>
    <property type="match status" value="1"/>
</dbReference>
<dbReference type="PANTHER" id="PTHR21599:SF0">
    <property type="entry name" value="GLYCERATE KINASE"/>
    <property type="match status" value="1"/>
</dbReference>
<sequence length="378" mass="38512">MSAPRILLCPDSFKGTASASEAARFLATGLREYLPQAEIIESPLADGGEGTAELLGGAPITLPTTTAAGRLTEATYYWDESSATAHIDLAAASGLPAVSEDPVPLRGDTYGTGVLIADAHSRGARRIVLCLGGSASTDGGTGILVALGAQLHDERGYPLPPGGGSLGRLGQITLDHLNVGAAALDWELLTDVTNPATGPRGAAHVFAPQKGASPEEVEVLDAGIARLCEFCEVDPQAPGLGAAGATPVGIVWVSRLLHGDDSHVSVRPGAATVIHAQGIAETMATSDLVVTGEGSLDEQSFGGKLIGQLAEMTKAEGRELLVVAGRVAPGLELPSHVHALELPSGEVQWQLEEAGRAIAERILAGGLGASSPHAQVED</sequence>
<comment type="caution">
    <text evidence="5">The sequence shown here is derived from an EMBL/GenBank/DDBJ whole genome shotgun (WGS) entry which is preliminary data.</text>
</comment>
<evidence type="ECO:0000256" key="1">
    <source>
        <dbReference type="ARBA" id="ARBA00006284"/>
    </source>
</evidence>
<dbReference type="GO" id="GO:0031388">
    <property type="term" value="P:organic acid phosphorylation"/>
    <property type="evidence" value="ECO:0007669"/>
    <property type="project" value="UniProtKB-UniRule"/>
</dbReference>
<keyword evidence="3 4" id="KW-0418">Kinase</keyword>
<dbReference type="Gene3D" id="3.40.50.10350">
    <property type="entry name" value="Glycerate kinase, domain 1"/>
    <property type="match status" value="1"/>
</dbReference>
<accession>A0A9X1QQG6</accession>
<dbReference type="PANTHER" id="PTHR21599">
    <property type="entry name" value="GLYCERATE KINASE"/>
    <property type="match status" value="1"/>
</dbReference>
<name>A0A9X1QQG6_9CORY</name>
<dbReference type="SUPFAM" id="SSF110738">
    <property type="entry name" value="Glycerate kinase I"/>
    <property type="match status" value="1"/>
</dbReference>
<dbReference type="InterPro" id="IPR004381">
    <property type="entry name" value="Glycerate_kinase"/>
</dbReference>
<dbReference type="Gene3D" id="3.90.1510.10">
    <property type="entry name" value="Glycerate kinase, domain 2"/>
    <property type="match status" value="1"/>
</dbReference>
<evidence type="ECO:0000313" key="5">
    <source>
        <dbReference type="EMBL" id="MCF4006340.1"/>
    </source>
</evidence>
<organism evidence="5 6">
    <name type="scientific">Corynebacterium uropygiale</name>
    <dbReference type="NCBI Taxonomy" id="1775911"/>
    <lineage>
        <taxon>Bacteria</taxon>
        <taxon>Bacillati</taxon>
        <taxon>Actinomycetota</taxon>
        <taxon>Actinomycetes</taxon>
        <taxon>Mycobacteriales</taxon>
        <taxon>Corynebacteriaceae</taxon>
        <taxon>Corynebacterium</taxon>
    </lineage>
</organism>
<evidence type="ECO:0000256" key="3">
    <source>
        <dbReference type="ARBA" id="ARBA00022777"/>
    </source>
</evidence>
<dbReference type="Proteomes" id="UP001139336">
    <property type="component" value="Unassembled WGS sequence"/>
</dbReference>
<dbReference type="Pfam" id="PF02595">
    <property type="entry name" value="Gly_kinase"/>
    <property type="match status" value="1"/>
</dbReference>
<keyword evidence="2 4" id="KW-0808">Transferase</keyword>
<comment type="similarity">
    <text evidence="1 4">Belongs to the glycerate kinase type-1 family.</text>
</comment>
<reference evidence="5" key="1">
    <citation type="submission" date="2022-01" db="EMBL/GenBank/DDBJ databases">
        <title>Corynebacterium sp. nov isolated from isolated from the feces of the greater white-fronted geese (Anser albifrons) at Poyang Lake, PR China.</title>
        <authorList>
            <person name="Liu Q."/>
        </authorList>
    </citation>
    <scope>NUCLEOTIDE SEQUENCE</scope>
    <source>
        <strain evidence="5">JCM 32435</strain>
    </source>
</reference>
<dbReference type="AlphaFoldDB" id="A0A9X1QQG6"/>